<accession>A0A8B2NMH5</accession>
<evidence type="ECO:0000313" key="4">
    <source>
        <dbReference type="EMBL" id="RAH97456.1"/>
    </source>
</evidence>
<evidence type="ECO:0000256" key="2">
    <source>
        <dbReference type="SAM" id="MobiDB-lite"/>
    </source>
</evidence>
<name>A0A8B2NMH5_9HYPH</name>
<feature type="domain" description="Amidohydrolase-related" evidence="3">
    <location>
        <begin position="143"/>
        <end position="347"/>
    </location>
</feature>
<dbReference type="Pfam" id="PF04909">
    <property type="entry name" value="Amidohydro_2"/>
    <property type="match status" value="1"/>
</dbReference>
<sequence>MASTMEGKSVPALANRKSTPRALSSQSHVSPTDSGAKFTAKLPCQLCLIPITIYQITTGYDTGMSFEAIDIVVNPLTPQIVAARPEWTRTFHTKKIGRADADVASVTHEDMIRQMDEAGIERSFLIACKLGQEGTPGAWHMPYEWVAEAVAAYPDRFCGLAGVDPTEGMAGVRRLEAAVRDMGFIGAHTYPHWFELEPNHRKYYPFYAKCVELGIPIQMQVGQSLVYYDKRPLRSVARPYLLDDIACDFPELKLIGIHIGIPWVDEMIAMAWKHENVFIGSDAHSPKYWPQSFTHYINTYGREKVMFGTDFPVLAFKRTMDEIDGLGLRDTAKRLFLRDNALRVYGLS</sequence>
<dbReference type="InterPro" id="IPR006680">
    <property type="entry name" value="Amidohydro-rel"/>
</dbReference>
<dbReference type="AlphaFoldDB" id="A0A8B2NMH5"/>
<dbReference type="GO" id="GO:0016831">
    <property type="term" value="F:carboxy-lyase activity"/>
    <property type="evidence" value="ECO:0007669"/>
    <property type="project" value="InterPro"/>
</dbReference>
<reference evidence="4 5" key="1">
    <citation type="submission" date="2018-05" db="EMBL/GenBank/DDBJ databases">
        <title>Acuticoccus sediminis sp. nov., isolated from deep-sea sediment of Indian Ocean.</title>
        <authorList>
            <person name="Liu X."/>
            <person name="Lai Q."/>
            <person name="Du Y."/>
            <person name="Sun F."/>
            <person name="Zhang X."/>
            <person name="Wang S."/>
            <person name="Shao Z."/>
        </authorList>
    </citation>
    <scope>NUCLEOTIDE SEQUENCE [LARGE SCALE GENOMIC DNA]</scope>
    <source>
        <strain evidence="4 5">PTG4-2</strain>
    </source>
</reference>
<dbReference type="GO" id="GO:0016787">
    <property type="term" value="F:hydrolase activity"/>
    <property type="evidence" value="ECO:0007669"/>
    <property type="project" value="UniProtKB-KW"/>
</dbReference>
<gene>
    <name evidence="4" type="ORF">DLJ53_29280</name>
</gene>
<keyword evidence="4" id="KW-0378">Hydrolase</keyword>
<feature type="region of interest" description="Disordered" evidence="2">
    <location>
        <begin position="1"/>
        <end position="34"/>
    </location>
</feature>
<dbReference type="InterPro" id="IPR032465">
    <property type="entry name" value="ACMSD"/>
</dbReference>
<evidence type="ECO:0000256" key="1">
    <source>
        <dbReference type="ARBA" id="ARBA00023239"/>
    </source>
</evidence>
<evidence type="ECO:0000259" key="3">
    <source>
        <dbReference type="Pfam" id="PF04909"/>
    </source>
</evidence>
<dbReference type="PANTHER" id="PTHR21240">
    <property type="entry name" value="2-AMINO-3-CARBOXYLMUCONATE-6-SEMIALDEHYDE DECARBOXYLASE"/>
    <property type="match status" value="1"/>
</dbReference>
<dbReference type="PANTHER" id="PTHR21240:SF19">
    <property type="entry name" value="CATALYTIC_ HYDROLASE"/>
    <property type="match status" value="1"/>
</dbReference>
<dbReference type="Proteomes" id="UP000249590">
    <property type="component" value="Unassembled WGS sequence"/>
</dbReference>
<dbReference type="SUPFAM" id="SSF51556">
    <property type="entry name" value="Metallo-dependent hydrolases"/>
    <property type="match status" value="1"/>
</dbReference>
<evidence type="ECO:0000313" key="5">
    <source>
        <dbReference type="Proteomes" id="UP000249590"/>
    </source>
</evidence>
<feature type="compositionally biased region" description="Polar residues" evidence="2">
    <location>
        <begin position="21"/>
        <end position="33"/>
    </location>
</feature>
<keyword evidence="5" id="KW-1185">Reference proteome</keyword>
<keyword evidence="1" id="KW-0456">Lyase</keyword>
<protein>
    <submittedName>
        <fullName evidence="4">Amidohydrolase</fullName>
    </submittedName>
</protein>
<organism evidence="4 5">
    <name type="scientific">Acuticoccus sediminis</name>
    <dbReference type="NCBI Taxonomy" id="2184697"/>
    <lineage>
        <taxon>Bacteria</taxon>
        <taxon>Pseudomonadati</taxon>
        <taxon>Pseudomonadota</taxon>
        <taxon>Alphaproteobacteria</taxon>
        <taxon>Hyphomicrobiales</taxon>
        <taxon>Amorphaceae</taxon>
        <taxon>Acuticoccus</taxon>
    </lineage>
</organism>
<dbReference type="InterPro" id="IPR032466">
    <property type="entry name" value="Metal_Hydrolase"/>
</dbReference>
<dbReference type="Gene3D" id="3.20.20.140">
    <property type="entry name" value="Metal-dependent hydrolases"/>
    <property type="match status" value="1"/>
</dbReference>
<dbReference type="EMBL" id="QHHQ01000009">
    <property type="protein sequence ID" value="RAH97456.1"/>
    <property type="molecule type" value="Genomic_DNA"/>
</dbReference>
<comment type="caution">
    <text evidence="4">The sequence shown here is derived from an EMBL/GenBank/DDBJ whole genome shotgun (WGS) entry which is preliminary data.</text>
</comment>
<proteinExistence type="predicted"/>